<sequence length="78" mass="8754">MAKFVRVCEDDRWTGRMHDLRLDHSHHVGQTGGEGRTDTAAALAYHSTSAHRSLGTNALYCKRVREPDSRSDSTNRIS</sequence>
<organism evidence="1 2">
    <name type="scientific">Parnassius apollo</name>
    <name type="common">Apollo butterfly</name>
    <name type="synonym">Papilio apollo</name>
    <dbReference type="NCBI Taxonomy" id="110799"/>
    <lineage>
        <taxon>Eukaryota</taxon>
        <taxon>Metazoa</taxon>
        <taxon>Ecdysozoa</taxon>
        <taxon>Arthropoda</taxon>
        <taxon>Hexapoda</taxon>
        <taxon>Insecta</taxon>
        <taxon>Pterygota</taxon>
        <taxon>Neoptera</taxon>
        <taxon>Endopterygota</taxon>
        <taxon>Lepidoptera</taxon>
        <taxon>Glossata</taxon>
        <taxon>Ditrysia</taxon>
        <taxon>Papilionoidea</taxon>
        <taxon>Papilionidae</taxon>
        <taxon>Parnassiinae</taxon>
        <taxon>Parnassini</taxon>
        <taxon>Parnassius</taxon>
        <taxon>Parnassius</taxon>
    </lineage>
</organism>
<dbReference type="Proteomes" id="UP000691718">
    <property type="component" value="Unassembled WGS sequence"/>
</dbReference>
<evidence type="ECO:0000313" key="2">
    <source>
        <dbReference type="Proteomes" id="UP000691718"/>
    </source>
</evidence>
<protein>
    <submittedName>
        <fullName evidence="1">(apollo) hypothetical protein</fullName>
    </submittedName>
</protein>
<dbReference type="OrthoDB" id="7467285at2759"/>
<name>A0A8S3WLI7_PARAO</name>
<evidence type="ECO:0000313" key="1">
    <source>
        <dbReference type="EMBL" id="CAG4964600.1"/>
    </source>
</evidence>
<dbReference type="EMBL" id="CAJQZP010000501">
    <property type="protein sequence ID" value="CAG4964600.1"/>
    <property type="molecule type" value="Genomic_DNA"/>
</dbReference>
<proteinExistence type="predicted"/>
<dbReference type="AlphaFoldDB" id="A0A8S3WLI7"/>
<gene>
    <name evidence="1" type="ORF">PAPOLLO_LOCUS7221</name>
</gene>
<reference evidence="1" key="1">
    <citation type="submission" date="2021-04" db="EMBL/GenBank/DDBJ databases">
        <authorList>
            <person name="Tunstrom K."/>
        </authorList>
    </citation>
    <scope>NUCLEOTIDE SEQUENCE</scope>
</reference>
<accession>A0A8S3WLI7</accession>
<comment type="caution">
    <text evidence="1">The sequence shown here is derived from an EMBL/GenBank/DDBJ whole genome shotgun (WGS) entry which is preliminary data.</text>
</comment>
<keyword evidence="2" id="KW-1185">Reference proteome</keyword>